<sequence length="294" mass="33357">MIILYLLIKRFVVSITGRKKKDKAMQQAMMMAGMMAAAVMGPMAFKMLALIAGKALLLSKIALVLSGIIALKKLLQPQQGGHESESVSHHYGRSLQLEAHDVAYSAQKPHQSTLFVYESESIVNENCIHSSFAFVDDVSLLYIIMELKWDKKSPIRSLVNLLFVDIKTDITLDMGHDFRLGLSNRTKILSICIIFWCYTGFAWVEAHFFVKDHCVKNRVVDNEICYSKCLKYLLINYGPGLLCRKCGCLIALTALVINTHYLTIIHCKHRILDFILFFSKNGKKSRTKYLSLKI</sequence>
<protein>
    <submittedName>
        <fullName evidence="1">Uncharacterized protein</fullName>
    </submittedName>
</protein>
<dbReference type="Proteomes" id="UP000475862">
    <property type="component" value="Unassembled WGS sequence"/>
</dbReference>
<reference evidence="1 2" key="1">
    <citation type="submission" date="2019-08" db="EMBL/GenBank/DDBJ databases">
        <title>The genome of the soybean aphid Biotype 1, its phylome, world population structure and adaptation to the North American continent.</title>
        <authorList>
            <person name="Giordano R."/>
            <person name="Donthu R.K."/>
            <person name="Hernandez A.G."/>
            <person name="Wright C.L."/>
            <person name="Zimin A.V."/>
        </authorList>
    </citation>
    <scope>NUCLEOTIDE SEQUENCE [LARGE SCALE GENOMIC DNA]</scope>
    <source>
        <tissue evidence="1">Whole aphids</tissue>
    </source>
</reference>
<accession>A0A6G0TBG1</accession>
<dbReference type="PANTHER" id="PTHR21879">
    <property type="entry name" value="FI03362P-RELATED-RELATED"/>
    <property type="match status" value="1"/>
</dbReference>
<organism evidence="1 2">
    <name type="scientific">Aphis glycines</name>
    <name type="common">Soybean aphid</name>
    <dbReference type="NCBI Taxonomy" id="307491"/>
    <lineage>
        <taxon>Eukaryota</taxon>
        <taxon>Metazoa</taxon>
        <taxon>Ecdysozoa</taxon>
        <taxon>Arthropoda</taxon>
        <taxon>Hexapoda</taxon>
        <taxon>Insecta</taxon>
        <taxon>Pterygota</taxon>
        <taxon>Neoptera</taxon>
        <taxon>Paraneoptera</taxon>
        <taxon>Hemiptera</taxon>
        <taxon>Sternorrhyncha</taxon>
        <taxon>Aphidomorpha</taxon>
        <taxon>Aphidoidea</taxon>
        <taxon>Aphididae</taxon>
        <taxon>Aphidini</taxon>
        <taxon>Aphis</taxon>
        <taxon>Aphis</taxon>
    </lineage>
</organism>
<comment type="caution">
    <text evidence="1">The sequence shown here is derived from an EMBL/GenBank/DDBJ whole genome shotgun (WGS) entry which is preliminary data.</text>
</comment>
<dbReference type="PANTHER" id="PTHR21879:SF1">
    <property type="entry name" value="FI01546P"/>
    <property type="match status" value="1"/>
</dbReference>
<proteinExistence type="predicted"/>
<dbReference type="EMBL" id="VYZN01000048">
    <property type="protein sequence ID" value="KAE9528881.1"/>
    <property type="molecule type" value="Genomic_DNA"/>
</dbReference>
<gene>
    <name evidence="1" type="ORF">AGLY_012456</name>
</gene>
<dbReference type="OrthoDB" id="6620280at2759"/>
<keyword evidence="2" id="KW-1185">Reference proteome</keyword>
<dbReference type="AlphaFoldDB" id="A0A6G0TBG1"/>
<dbReference type="InterPro" id="IPR012464">
    <property type="entry name" value="DUF1676"/>
</dbReference>
<name>A0A6G0TBG1_APHGL</name>
<dbReference type="GO" id="GO:0016020">
    <property type="term" value="C:membrane"/>
    <property type="evidence" value="ECO:0007669"/>
    <property type="project" value="TreeGrafter"/>
</dbReference>
<dbReference type="Pfam" id="PF07898">
    <property type="entry name" value="DUF1676"/>
    <property type="match status" value="1"/>
</dbReference>
<evidence type="ECO:0000313" key="1">
    <source>
        <dbReference type="EMBL" id="KAE9528881.1"/>
    </source>
</evidence>
<evidence type="ECO:0000313" key="2">
    <source>
        <dbReference type="Proteomes" id="UP000475862"/>
    </source>
</evidence>